<dbReference type="RefSeq" id="WP_188594552.1">
    <property type="nucleotide sequence ID" value="NZ_BMFU01000014.1"/>
</dbReference>
<keyword evidence="2" id="KW-1185">Reference proteome</keyword>
<organism evidence="1 2">
    <name type="scientific">Paenibacillus silvae</name>
    <dbReference type="NCBI Taxonomy" id="1325358"/>
    <lineage>
        <taxon>Bacteria</taxon>
        <taxon>Bacillati</taxon>
        <taxon>Bacillota</taxon>
        <taxon>Bacilli</taxon>
        <taxon>Bacillales</taxon>
        <taxon>Paenibacillaceae</taxon>
        <taxon>Paenibacillus</taxon>
    </lineage>
</organism>
<name>A0ABQ1ZN28_9BACL</name>
<comment type="caution">
    <text evidence="1">The sequence shown here is derived from an EMBL/GenBank/DDBJ whole genome shotgun (WGS) entry which is preliminary data.</text>
</comment>
<dbReference type="EMBL" id="BMFU01000014">
    <property type="protein sequence ID" value="GGH69603.1"/>
    <property type="molecule type" value="Genomic_DNA"/>
</dbReference>
<reference evidence="2" key="1">
    <citation type="journal article" date="2019" name="Int. J. Syst. Evol. Microbiol.">
        <title>The Global Catalogue of Microorganisms (GCM) 10K type strain sequencing project: providing services to taxonomists for standard genome sequencing and annotation.</title>
        <authorList>
            <consortium name="The Broad Institute Genomics Platform"/>
            <consortium name="The Broad Institute Genome Sequencing Center for Infectious Disease"/>
            <person name="Wu L."/>
            <person name="Ma J."/>
        </authorList>
    </citation>
    <scope>NUCLEOTIDE SEQUENCE [LARGE SCALE GENOMIC DNA]</scope>
    <source>
        <strain evidence="2">CGMCC 1.12770</strain>
    </source>
</reference>
<dbReference type="Proteomes" id="UP000652153">
    <property type="component" value="Unassembled WGS sequence"/>
</dbReference>
<evidence type="ECO:0000313" key="2">
    <source>
        <dbReference type="Proteomes" id="UP000652153"/>
    </source>
</evidence>
<gene>
    <name evidence="1" type="ORF">GCM10008014_53180</name>
</gene>
<sequence>MRKLSLIKDIQDNKLSEDQLIECLDIDHNYVLSNVIRKIVELRISNQLVIKKLVRRGTLLGDENSLMGVYKIGHVALAALYLLDTTESVERYNLEIVKLNEWDKECVEKIKQSDFFL</sequence>
<protein>
    <submittedName>
        <fullName evidence="1">Uncharacterized protein</fullName>
    </submittedName>
</protein>
<accession>A0ABQ1ZN28</accession>
<evidence type="ECO:0000313" key="1">
    <source>
        <dbReference type="EMBL" id="GGH69603.1"/>
    </source>
</evidence>
<proteinExistence type="predicted"/>